<gene>
    <name evidence="1" type="ORF">SI7747_09012103</name>
</gene>
<evidence type="ECO:0000313" key="2">
    <source>
        <dbReference type="Proteomes" id="UP001189122"/>
    </source>
</evidence>
<evidence type="ECO:0000313" key="1">
    <source>
        <dbReference type="EMBL" id="CAA2626400.1"/>
    </source>
</evidence>
<dbReference type="AlphaFoldDB" id="A0A7I8J6P3"/>
<organism evidence="1">
    <name type="scientific">Spirodela intermedia</name>
    <name type="common">Intermediate duckweed</name>
    <dbReference type="NCBI Taxonomy" id="51605"/>
    <lineage>
        <taxon>Eukaryota</taxon>
        <taxon>Viridiplantae</taxon>
        <taxon>Streptophyta</taxon>
        <taxon>Embryophyta</taxon>
        <taxon>Tracheophyta</taxon>
        <taxon>Spermatophyta</taxon>
        <taxon>Magnoliopsida</taxon>
        <taxon>Liliopsida</taxon>
        <taxon>Araceae</taxon>
        <taxon>Lemnoideae</taxon>
        <taxon>Spirodela</taxon>
    </lineage>
</organism>
<name>A0A7I8J6P3_SPIIN</name>
<keyword evidence="2" id="KW-1185">Reference proteome</keyword>
<protein>
    <submittedName>
        <fullName evidence="1">Uncharacterized protein</fullName>
    </submittedName>
</protein>
<proteinExistence type="predicted"/>
<dbReference type="EMBL" id="LR743596">
    <property type="protein sequence ID" value="CAA2626400.1"/>
    <property type="molecule type" value="Genomic_DNA"/>
</dbReference>
<dbReference type="Proteomes" id="UP001189122">
    <property type="component" value="Unassembled WGS sequence"/>
</dbReference>
<sequence length="36" mass="4203">MIFKLSRSTRSTRPIDWWQLKLPHTYQSILGKSLGG</sequence>
<reference evidence="1 2" key="1">
    <citation type="submission" date="2019-12" db="EMBL/GenBank/DDBJ databases">
        <authorList>
            <person name="Scholz U."/>
            <person name="Mascher M."/>
            <person name="Fiebig A."/>
        </authorList>
    </citation>
    <scope>NUCLEOTIDE SEQUENCE</scope>
</reference>
<accession>A0A7I8J6P3</accession>
<dbReference type="EMBL" id="CACRZD030000009">
    <property type="protein sequence ID" value="CAA6665714.1"/>
    <property type="molecule type" value="Genomic_DNA"/>
</dbReference>